<feature type="compositionally biased region" description="Polar residues" evidence="4">
    <location>
        <begin position="457"/>
        <end position="466"/>
    </location>
</feature>
<comment type="caution">
    <text evidence="6">The sequence shown here is derived from an EMBL/GenBank/DDBJ whole genome shotgun (WGS) entry which is preliminary data.</text>
</comment>
<dbReference type="InterPro" id="IPR002508">
    <property type="entry name" value="MurNAc-LAA_cat"/>
</dbReference>
<comment type="catalytic activity">
    <reaction evidence="1">
        <text>Hydrolyzes the link between N-acetylmuramoyl residues and L-amino acid residues in certain cell-wall glycopeptides.</text>
        <dbReference type="EC" id="3.5.1.28"/>
    </reaction>
</comment>
<evidence type="ECO:0000256" key="4">
    <source>
        <dbReference type="SAM" id="MobiDB-lite"/>
    </source>
</evidence>
<dbReference type="Gene3D" id="2.60.40.3500">
    <property type="match status" value="1"/>
</dbReference>
<dbReference type="InterPro" id="IPR011990">
    <property type="entry name" value="TPR-like_helical_dom_sf"/>
</dbReference>
<dbReference type="PROSITE" id="PS51257">
    <property type="entry name" value="PROKAR_LIPOPROTEIN"/>
    <property type="match status" value="1"/>
</dbReference>
<dbReference type="GO" id="GO:0008745">
    <property type="term" value="F:N-acetylmuramoyl-L-alanine amidase activity"/>
    <property type="evidence" value="ECO:0007669"/>
    <property type="project" value="UniProtKB-EC"/>
</dbReference>
<dbReference type="Pfam" id="PF11741">
    <property type="entry name" value="AMIN"/>
    <property type="match status" value="1"/>
</dbReference>
<evidence type="ECO:0000256" key="2">
    <source>
        <dbReference type="ARBA" id="ARBA00011901"/>
    </source>
</evidence>
<dbReference type="Pfam" id="PF01520">
    <property type="entry name" value="Amidase_3"/>
    <property type="match status" value="1"/>
</dbReference>
<gene>
    <name evidence="6" type="ORF">HDF09_001817</name>
</gene>
<keyword evidence="3 6" id="KW-0378">Hydrolase</keyword>
<dbReference type="InterPro" id="IPR050695">
    <property type="entry name" value="N-acetylmuramoyl_amidase_3"/>
</dbReference>
<dbReference type="PANTHER" id="PTHR30404">
    <property type="entry name" value="N-ACETYLMURAMOYL-L-ALANINE AMIDASE"/>
    <property type="match status" value="1"/>
</dbReference>
<evidence type="ECO:0000256" key="3">
    <source>
        <dbReference type="ARBA" id="ARBA00022801"/>
    </source>
</evidence>
<evidence type="ECO:0000313" key="6">
    <source>
        <dbReference type="EMBL" id="MBB5317148.1"/>
    </source>
</evidence>
<proteinExistence type="predicted"/>
<dbReference type="Gene3D" id="3.40.630.40">
    <property type="entry name" value="Zn-dependent exopeptidases"/>
    <property type="match status" value="1"/>
</dbReference>
<sequence>MGLGKTIFSSRWVAGWAVVLSCAMVQVLPAWAARQRHVELSLWEQAERGRQTLEAMPAGTRTRADYARAMDGFRAVYHEAPGDRRAPDSVNAVAELLAEQGRGLHDAKSLKAAVGQYEFLRTQYPGSSLRVGALLAEGQIYENDLQDAAAARERYALLVKQYPRSELAEEARAGLASLDQGVGRRDQGVASAGAPGSSGSSIAPVAAPVTREGGAGGMLATAGASDGRDAKVSGVGSGAGPGVGSGGQGVVGERQGVATPGDEAIDAASGLALGSTSGSDAGGQSGAPMHVAKAGRRGHMAQVTGIRHWSTPNYTRVAIDLGDDVTYEAARVPNPDRIYFDLHGTRLAQELVGKSFAVTDDGFLKRIRVAQFSNDMTRVVLDVNDVTEYSAFLLPNPYRLIIDIHGGSKAESGAPAVSVPMQRPAAPAPSVPNTTAVKSGSSFDVAAVSAQPGRVEATTQPTSQPISAVVSDRAQPDRTQPDRAQGSGLRFQGGDGASAGAAAGVAASSAEVTVPVPSTRKLRHGKGAKDADAVPARAAVPTADGETSMVRALGLKVGRIVIDAGHGGHDSGTLGVDGIEEKDVVLDVALRLGKLLHERLGSEIIYTRSDDTFIPLETRTAIANKAQADLFLSIHANSSADASARGVETYYLNFTSSPDALETAARENAVSDQSIHQLSDLVKKIALKDKIAESREFAGDVEQSLYGGLQKGNAGLKDRGVKKAPFVVLIGANMPSILAEISFVTNAKDSRQLQQPEYRERVAESLYKGVARYAGGLSGAKAPTERASGN</sequence>
<dbReference type="CDD" id="cd02696">
    <property type="entry name" value="MurNAc-LAA"/>
    <property type="match status" value="1"/>
</dbReference>
<dbReference type="Proteomes" id="UP000568106">
    <property type="component" value="Unassembled WGS sequence"/>
</dbReference>
<evidence type="ECO:0000259" key="5">
    <source>
        <dbReference type="SMART" id="SM00646"/>
    </source>
</evidence>
<feature type="compositionally biased region" description="Gly residues" evidence="4">
    <location>
        <begin position="235"/>
        <end position="250"/>
    </location>
</feature>
<dbReference type="FunFam" id="3.40.630.40:FF:000005">
    <property type="entry name" value="N-acetylmuramoyl-L-alanine amidase (AmiA)"/>
    <property type="match status" value="1"/>
</dbReference>
<dbReference type="EC" id="3.5.1.28" evidence="2"/>
<dbReference type="Gene3D" id="1.25.40.10">
    <property type="entry name" value="Tetratricopeptide repeat domain"/>
    <property type="match status" value="1"/>
</dbReference>
<evidence type="ECO:0000256" key="1">
    <source>
        <dbReference type="ARBA" id="ARBA00001561"/>
    </source>
</evidence>
<keyword evidence="7" id="KW-1185">Reference proteome</keyword>
<dbReference type="SMART" id="SM00646">
    <property type="entry name" value="Ami_3"/>
    <property type="match status" value="1"/>
</dbReference>
<dbReference type="SUPFAM" id="SSF53187">
    <property type="entry name" value="Zn-dependent exopeptidases"/>
    <property type="match status" value="1"/>
</dbReference>
<dbReference type="GO" id="GO:0009253">
    <property type="term" value="P:peptidoglycan catabolic process"/>
    <property type="evidence" value="ECO:0007669"/>
    <property type="project" value="InterPro"/>
</dbReference>
<feature type="domain" description="MurNAc-LAA" evidence="5">
    <location>
        <begin position="620"/>
        <end position="771"/>
    </location>
</feature>
<feature type="region of interest" description="Disordered" evidence="4">
    <location>
        <begin position="186"/>
        <end position="255"/>
    </location>
</feature>
<accession>A0A7W8IHA6</accession>
<dbReference type="InterPro" id="IPR021731">
    <property type="entry name" value="AMIN_dom"/>
</dbReference>
<dbReference type="AlphaFoldDB" id="A0A7W8IHA6"/>
<dbReference type="EMBL" id="JACHDY010000002">
    <property type="protein sequence ID" value="MBB5317148.1"/>
    <property type="molecule type" value="Genomic_DNA"/>
</dbReference>
<protein>
    <recommendedName>
        <fullName evidence="2">N-acetylmuramoyl-L-alanine amidase</fullName>
        <ecNumber evidence="2">3.5.1.28</ecNumber>
    </recommendedName>
</protein>
<dbReference type="PANTHER" id="PTHR30404:SF0">
    <property type="entry name" value="N-ACETYLMURAMOYL-L-ALANINE AMIDASE AMIC"/>
    <property type="match status" value="1"/>
</dbReference>
<feature type="compositionally biased region" description="Low complexity" evidence="4">
    <location>
        <begin position="188"/>
        <end position="209"/>
    </location>
</feature>
<feature type="region of interest" description="Disordered" evidence="4">
    <location>
        <begin position="452"/>
        <end position="502"/>
    </location>
</feature>
<feature type="region of interest" description="Disordered" evidence="4">
    <location>
        <begin position="412"/>
        <end position="437"/>
    </location>
</feature>
<organism evidence="6 7">
    <name type="scientific">Tunturiibacter empetritectus</name>
    <dbReference type="NCBI Taxonomy" id="3069691"/>
    <lineage>
        <taxon>Bacteria</taxon>
        <taxon>Pseudomonadati</taxon>
        <taxon>Acidobacteriota</taxon>
        <taxon>Terriglobia</taxon>
        <taxon>Terriglobales</taxon>
        <taxon>Acidobacteriaceae</taxon>
        <taxon>Tunturiibacter</taxon>
    </lineage>
</organism>
<dbReference type="GO" id="GO:0030288">
    <property type="term" value="C:outer membrane-bounded periplasmic space"/>
    <property type="evidence" value="ECO:0007669"/>
    <property type="project" value="TreeGrafter"/>
</dbReference>
<evidence type="ECO:0000313" key="7">
    <source>
        <dbReference type="Proteomes" id="UP000568106"/>
    </source>
</evidence>
<name>A0A7W8IHA6_9BACT</name>
<reference evidence="6" key="1">
    <citation type="submission" date="2020-08" db="EMBL/GenBank/DDBJ databases">
        <title>Genomic Encyclopedia of Type Strains, Phase IV (KMG-V): Genome sequencing to study the core and pangenomes of soil and plant-associated prokaryotes.</title>
        <authorList>
            <person name="Whitman W."/>
        </authorList>
    </citation>
    <scope>NUCLEOTIDE SEQUENCE [LARGE SCALE GENOMIC DNA]</scope>
    <source>
        <strain evidence="6">M8UP27</strain>
    </source>
</reference>